<dbReference type="OrthoDB" id="9801717at2"/>
<dbReference type="SUPFAM" id="SSF56349">
    <property type="entry name" value="DNA breaking-rejoining enzymes"/>
    <property type="match status" value="1"/>
</dbReference>
<dbReference type="InterPro" id="IPR011010">
    <property type="entry name" value="DNA_brk_join_enz"/>
</dbReference>
<evidence type="ECO:0000256" key="2">
    <source>
        <dbReference type="ARBA" id="ARBA00023172"/>
    </source>
</evidence>
<dbReference type="GO" id="GO:0015074">
    <property type="term" value="P:DNA integration"/>
    <property type="evidence" value="ECO:0007669"/>
    <property type="project" value="InterPro"/>
</dbReference>
<proteinExistence type="predicted"/>
<evidence type="ECO:0000259" key="3">
    <source>
        <dbReference type="Pfam" id="PF13495"/>
    </source>
</evidence>
<dbReference type="GO" id="GO:0003677">
    <property type="term" value="F:DNA binding"/>
    <property type="evidence" value="ECO:0007669"/>
    <property type="project" value="UniProtKB-KW"/>
</dbReference>
<keyword evidence="2" id="KW-0233">DNA recombination</keyword>
<accession>A0A545UHQ8</accession>
<dbReference type="EMBL" id="VIKS01000003">
    <property type="protein sequence ID" value="TQV89000.1"/>
    <property type="molecule type" value="Genomic_DNA"/>
</dbReference>
<dbReference type="GO" id="GO:0006310">
    <property type="term" value="P:DNA recombination"/>
    <property type="evidence" value="ECO:0007669"/>
    <property type="project" value="UniProtKB-KW"/>
</dbReference>
<evidence type="ECO:0000256" key="1">
    <source>
        <dbReference type="ARBA" id="ARBA00023125"/>
    </source>
</evidence>
<dbReference type="Proteomes" id="UP000315439">
    <property type="component" value="Unassembled WGS sequence"/>
</dbReference>
<dbReference type="Gene3D" id="1.10.150.130">
    <property type="match status" value="1"/>
</dbReference>
<dbReference type="Pfam" id="PF13495">
    <property type="entry name" value="Phage_int_SAM_4"/>
    <property type="match status" value="1"/>
</dbReference>
<keyword evidence="1" id="KW-0238">DNA-binding</keyword>
<dbReference type="InterPro" id="IPR010998">
    <property type="entry name" value="Integrase_recombinase_N"/>
</dbReference>
<sequence length="333" mass="38896">MEEFKALNQISFSQFLKQIEALASSAGFSELMTKNYTNWILRFVRFHNQCRLADMGKTEIETFLSFLADELNHDQLAQETALKALEFLYSKFLKVKFGNLHYSRLKKRRGFFSRFDEHHCHAVINKMNGATQLMTKLALLTNLTLREVINLKLSDIDLKKNQLIVRDYIGTHGDSLRIRKTEISKTPIKDSLLNKKFTVNIPVQLILDLRIQIMKVHHLIRKEKERQVDQALTNFSIFDKHLEPKQQYLFPHNFQRKNDQTSSLLDQMPLAILKSDIRLAIRTYRRFLPNDNYLSSNIKIPKQSQSQVTPATQAMQVHTLLIKQSGPQTSFNF</sequence>
<dbReference type="AlphaFoldDB" id="A0A545UHQ8"/>
<gene>
    <name evidence="4" type="ORF">FLL46_05580</name>
</gene>
<name>A0A545UHQ8_9GAMM</name>
<evidence type="ECO:0000313" key="4">
    <source>
        <dbReference type="EMBL" id="TQV89000.1"/>
    </source>
</evidence>
<dbReference type="InterPro" id="IPR013762">
    <property type="entry name" value="Integrase-like_cat_sf"/>
</dbReference>
<comment type="caution">
    <text evidence="4">The sequence shown here is derived from an EMBL/GenBank/DDBJ whole genome shotgun (WGS) entry which is preliminary data.</text>
</comment>
<feature type="domain" description="Integrase SAM-like N-terminal" evidence="3">
    <location>
        <begin position="24"/>
        <end position="96"/>
    </location>
</feature>
<evidence type="ECO:0000313" key="5">
    <source>
        <dbReference type="Proteomes" id="UP000315439"/>
    </source>
</evidence>
<dbReference type="Gene3D" id="1.10.443.10">
    <property type="entry name" value="Intergrase catalytic core"/>
    <property type="match status" value="1"/>
</dbReference>
<protein>
    <recommendedName>
        <fullName evidence="3">Integrase SAM-like N-terminal domain-containing protein</fullName>
    </recommendedName>
</protein>
<keyword evidence="5" id="KW-1185">Reference proteome</keyword>
<organism evidence="4 5">
    <name type="scientific">Aliikangiella coralliicola</name>
    <dbReference type="NCBI Taxonomy" id="2592383"/>
    <lineage>
        <taxon>Bacteria</taxon>
        <taxon>Pseudomonadati</taxon>
        <taxon>Pseudomonadota</taxon>
        <taxon>Gammaproteobacteria</taxon>
        <taxon>Oceanospirillales</taxon>
        <taxon>Pleioneaceae</taxon>
        <taxon>Aliikangiella</taxon>
    </lineage>
</organism>
<dbReference type="RefSeq" id="WP_142892485.1">
    <property type="nucleotide sequence ID" value="NZ_ML660161.1"/>
</dbReference>
<reference evidence="4 5" key="1">
    <citation type="submission" date="2019-07" db="EMBL/GenBank/DDBJ databases">
        <title>Draft genome for Aliikangiella sp. M105.</title>
        <authorList>
            <person name="Wang G."/>
        </authorList>
    </citation>
    <scope>NUCLEOTIDE SEQUENCE [LARGE SCALE GENOMIC DNA]</scope>
    <source>
        <strain evidence="4 5">M105</strain>
    </source>
</reference>
<dbReference type="InterPro" id="IPR004107">
    <property type="entry name" value="Integrase_SAM-like_N"/>
</dbReference>